<accession>A0A9P5U9V0</accession>
<keyword evidence="3" id="KW-1185">Reference proteome</keyword>
<dbReference type="EMBL" id="JADNRY010000033">
    <property type="protein sequence ID" value="KAF9071372.1"/>
    <property type="molecule type" value="Genomic_DNA"/>
</dbReference>
<evidence type="ECO:0000313" key="2">
    <source>
        <dbReference type="EMBL" id="KAF9071372.1"/>
    </source>
</evidence>
<reference evidence="2" key="1">
    <citation type="submission" date="2020-11" db="EMBL/GenBank/DDBJ databases">
        <authorList>
            <consortium name="DOE Joint Genome Institute"/>
            <person name="Ahrendt S."/>
            <person name="Riley R."/>
            <person name="Andreopoulos W."/>
            <person name="Labutti K."/>
            <person name="Pangilinan J."/>
            <person name="Ruiz-Duenas F.J."/>
            <person name="Barrasa J.M."/>
            <person name="Sanchez-Garcia M."/>
            <person name="Camarero S."/>
            <person name="Miyauchi S."/>
            <person name="Serrano A."/>
            <person name="Linde D."/>
            <person name="Babiker R."/>
            <person name="Drula E."/>
            <person name="Ayuso-Fernandez I."/>
            <person name="Pacheco R."/>
            <person name="Padilla G."/>
            <person name="Ferreira P."/>
            <person name="Barriuso J."/>
            <person name="Kellner H."/>
            <person name="Castanera R."/>
            <person name="Alfaro M."/>
            <person name="Ramirez L."/>
            <person name="Pisabarro A.G."/>
            <person name="Kuo A."/>
            <person name="Tritt A."/>
            <person name="Lipzen A."/>
            <person name="He G."/>
            <person name="Yan M."/>
            <person name="Ng V."/>
            <person name="Cullen D."/>
            <person name="Martin F."/>
            <person name="Rosso M.-N."/>
            <person name="Henrissat B."/>
            <person name="Hibbett D."/>
            <person name="Martinez A.T."/>
            <person name="Grigoriev I.V."/>
        </authorList>
    </citation>
    <scope>NUCLEOTIDE SEQUENCE</scope>
    <source>
        <strain evidence="2">AH 40177</strain>
    </source>
</reference>
<gene>
    <name evidence="2" type="ORF">BDP27DRAFT_526694</name>
</gene>
<feature type="compositionally biased region" description="Acidic residues" evidence="1">
    <location>
        <begin position="34"/>
        <end position="44"/>
    </location>
</feature>
<evidence type="ECO:0000256" key="1">
    <source>
        <dbReference type="SAM" id="MobiDB-lite"/>
    </source>
</evidence>
<evidence type="ECO:0008006" key="4">
    <source>
        <dbReference type="Google" id="ProtNLM"/>
    </source>
</evidence>
<comment type="caution">
    <text evidence="2">The sequence shown here is derived from an EMBL/GenBank/DDBJ whole genome shotgun (WGS) entry which is preliminary data.</text>
</comment>
<evidence type="ECO:0000313" key="3">
    <source>
        <dbReference type="Proteomes" id="UP000772434"/>
    </source>
</evidence>
<name>A0A9P5U9V0_9AGAR</name>
<organism evidence="2 3">
    <name type="scientific">Rhodocollybia butyracea</name>
    <dbReference type="NCBI Taxonomy" id="206335"/>
    <lineage>
        <taxon>Eukaryota</taxon>
        <taxon>Fungi</taxon>
        <taxon>Dikarya</taxon>
        <taxon>Basidiomycota</taxon>
        <taxon>Agaricomycotina</taxon>
        <taxon>Agaricomycetes</taxon>
        <taxon>Agaricomycetidae</taxon>
        <taxon>Agaricales</taxon>
        <taxon>Marasmiineae</taxon>
        <taxon>Omphalotaceae</taxon>
        <taxon>Rhodocollybia</taxon>
    </lineage>
</organism>
<feature type="region of interest" description="Disordered" evidence="1">
    <location>
        <begin position="1"/>
        <end position="89"/>
    </location>
</feature>
<dbReference type="AlphaFoldDB" id="A0A9P5U9V0"/>
<dbReference type="Proteomes" id="UP000772434">
    <property type="component" value="Unassembled WGS sequence"/>
</dbReference>
<dbReference type="OrthoDB" id="3133596at2759"/>
<protein>
    <recommendedName>
        <fullName evidence="4">HNH nuclease domain-containing protein</fullName>
    </recommendedName>
</protein>
<sequence length="233" mass="25679">MSEGSTPPSPPTLLTTPGINVDSDSDLTPQEGSSDLEYDSESTSESESHSSALNDPGSTLHDNQDFVPPLQDSPDSQQVDATPPPSPIIQQVYATSPRNIFRQEMPSAQTRKLVRDAAPAGGRCVVTLVKIGKPEKGKYAADIAYCHAIARSILWSLIRTVEWYLGMAPGTLNVNSRYNIFLMRFDIHPWFDGMGFVWIPASLTLLHEMERKFPASTDSPNQVYERSRAQQNA</sequence>
<proteinExistence type="predicted"/>
<feature type="compositionally biased region" description="Polar residues" evidence="1">
    <location>
        <begin position="52"/>
        <end position="61"/>
    </location>
</feature>